<evidence type="ECO:0000313" key="4">
    <source>
        <dbReference type="Proteomes" id="UP000600071"/>
    </source>
</evidence>
<dbReference type="GO" id="GO:0005840">
    <property type="term" value="C:ribosome"/>
    <property type="evidence" value="ECO:0007669"/>
    <property type="project" value="UniProtKB-KW"/>
</dbReference>
<dbReference type="Gene3D" id="3.100.10.10">
    <property type="match status" value="1"/>
</dbReference>
<dbReference type="AlphaFoldDB" id="A0A832ZST4"/>
<protein>
    <submittedName>
        <fullName evidence="3">50S ribosomal protein L18e</fullName>
    </submittedName>
</protein>
<gene>
    <name evidence="3" type="ORF">EYH50_01800</name>
</gene>
<keyword evidence="2" id="KW-0687">Ribonucleoprotein</keyword>
<dbReference type="Proteomes" id="UP000600071">
    <property type="component" value="Unassembled WGS sequence"/>
</dbReference>
<comment type="caution">
    <text evidence="3">The sequence shown here is derived from an EMBL/GenBank/DDBJ whole genome shotgun (WGS) entry which is preliminary data.</text>
</comment>
<dbReference type="SUPFAM" id="SSF52080">
    <property type="entry name" value="Ribosomal proteins L15p and L18e"/>
    <property type="match status" value="1"/>
</dbReference>
<proteinExistence type="predicted"/>
<name>A0A832ZST4_9CREN</name>
<sequence length="33" mass="3636">QAVEKIRAAGGKVVHILQLIEENPRGSRVKIII</sequence>
<evidence type="ECO:0000256" key="2">
    <source>
        <dbReference type="ARBA" id="ARBA00023274"/>
    </source>
</evidence>
<dbReference type="InterPro" id="IPR036227">
    <property type="entry name" value="Ribosomal_uL15/eL18_sf"/>
</dbReference>
<feature type="non-terminal residue" evidence="3">
    <location>
        <position position="1"/>
    </location>
</feature>
<dbReference type="EMBL" id="DQVR01000038">
    <property type="protein sequence ID" value="HIQ23767.1"/>
    <property type="molecule type" value="Genomic_DNA"/>
</dbReference>
<evidence type="ECO:0000313" key="3">
    <source>
        <dbReference type="EMBL" id="HIQ23767.1"/>
    </source>
</evidence>
<organism evidence="3 4">
    <name type="scientific">Pyrodictium delaneyi</name>
    <dbReference type="NCBI Taxonomy" id="1273541"/>
    <lineage>
        <taxon>Archaea</taxon>
        <taxon>Thermoproteota</taxon>
        <taxon>Thermoprotei</taxon>
        <taxon>Desulfurococcales</taxon>
        <taxon>Pyrodictiaceae</taxon>
        <taxon>Pyrodictium</taxon>
    </lineage>
</organism>
<reference evidence="3" key="1">
    <citation type="journal article" date="2020" name="ISME J.">
        <title>Gammaproteobacteria mediating utilization of methyl-, sulfur- and petroleum organic compounds in deep ocean hydrothermal plumes.</title>
        <authorList>
            <person name="Zhou Z."/>
            <person name="Liu Y."/>
            <person name="Pan J."/>
            <person name="Cron B.R."/>
            <person name="Toner B.M."/>
            <person name="Anantharaman K."/>
            <person name="Breier J.A."/>
            <person name="Dick G.J."/>
            <person name="Li M."/>
        </authorList>
    </citation>
    <scope>NUCLEOTIDE SEQUENCE</scope>
    <source>
        <strain evidence="3">SZUA-1523</strain>
    </source>
</reference>
<keyword evidence="1 3" id="KW-0689">Ribosomal protein</keyword>
<evidence type="ECO:0000256" key="1">
    <source>
        <dbReference type="ARBA" id="ARBA00022980"/>
    </source>
</evidence>
<accession>A0A832ZST4</accession>
<dbReference type="GO" id="GO:1990904">
    <property type="term" value="C:ribonucleoprotein complex"/>
    <property type="evidence" value="ECO:0007669"/>
    <property type="project" value="UniProtKB-KW"/>
</dbReference>